<dbReference type="InterPro" id="IPR018356">
    <property type="entry name" value="Tscrpt_reg_HTH_DeoR_CS"/>
</dbReference>
<dbReference type="InterPro" id="IPR050313">
    <property type="entry name" value="Carb_Metab_HTH_regulators"/>
</dbReference>
<dbReference type="EMBL" id="SRPG01000173">
    <property type="protein sequence ID" value="TGN54387.1"/>
    <property type="molecule type" value="Genomic_DNA"/>
</dbReference>
<keyword evidence="3" id="KW-0804">Transcription</keyword>
<dbReference type="InterPro" id="IPR036390">
    <property type="entry name" value="WH_DNA-bd_sf"/>
</dbReference>
<keyword evidence="2" id="KW-0238">DNA-binding</keyword>
<dbReference type="RefSeq" id="WP_135313287.1">
    <property type="nucleotide sequence ID" value="NZ_CP038439.1"/>
</dbReference>
<sequence>MKREERRQAIMDQLVAARAVDLDDLALRFAVSRMTIHRDLDDLEQAGLLRKVRGGATIEAGTQFESDFRIRELQDGEAKARMARAALDLVEPGMTVMVNDGSMAALLGARLTDRAPLTVITNNAAVIERLKDAPRVTLIALGGIYSAKFNGFFGMVTEGALAGLRADLAFISTPAVAGLQAFHMDDNAVRAKRAMMQAAERRVLLVNHARFGRSALHTLADLTEFDAIITDAPPAPEDRAAIDRAGIALTIAPEPKEPLT</sequence>
<reference evidence="5" key="2">
    <citation type="journal article" date="2020" name="Int. J. Syst. Evol. Microbiol.">
        <title>Paracoccus liaowanqingii sp. nov., isolated from Tibetan antelope (Pantholops hodgsonii).</title>
        <authorList>
            <person name="Li J."/>
            <person name="Lu S."/>
            <person name="Jin D."/>
            <person name="Yang J."/>
            <person name="Lai X.H."/>
            <person name="Huang Y."/>
            <person name="Tian Z."/>
            <person name="Dong K."/>
            <person name="Zhang S."/>
            <person name="Lei W."/>
            <person name="Pu J."/>
            <person name="Zhang G."/>
            <person name="Wu X."/>
            <person name="Huang Y."/>
            <person name="Ren Z."/>
            <person name="Wang S."/>
            <person name="Xu J."/>
        </authorList>
    </citation>
    <scope>NUCLEOTIDE SEQUENCE</scope>
    <source>
        <strain evidence="5">2251</strain>
    </source>
</reference>
<evidence type="ECO:0000313" key="5">
    <source>
        <dbReference type="EMBL" id="QBX35000.1"/>
    </source>
</evidence>
<dbReference type="Proteomes" id="UP000296374">
    <property type="component" value="Chromosome"/>
</dbReference>
<dbReference type="SUPFAM" id="SSF46785">
    <property type="entry name" value="Winged helix' DNA-binding domain"/>
    <property type="match status" value="1"/>
</dbReference>
<dbReference type="Gene3D" id="1.10.10.10">
    <property type="entry name" value="Winged helix-like DNA-binding domain superfamily/Winged helix DNA-binding domain"/>
    <property type="match status" value="1"/>
</dbReference>
<dbReference type="PROSITE" id="PS00894">
    <property type="entry name" value="HTH_DEOR_1"/>
    <property type="match status" value="1"/>
</dbReference>
<dbReference type="PRINTS" id="PR00037">
    <property type="entry name" value="HTHLACR"/>
</dbReference>
<keyword evidence="8" id="KW-1185">Reference proteome</keyword>
<dbReference type="PANTHER" id="PTHR30363:SF44">
    <property type="entry name" value="AGA OPERON TRANSCRIPTIONAL REPRESSOR-RELATED"/>
    <property type="match status" value="1"/>
</dbReference>
<dbReference type="InterPro" id="IPR001034">
    <property type="entry name" value="DeoR_HTH"/>
</dbReference>
<dbReference type="EMBL" id="CP038439">
    <property type="protein sequence ID" value="QBX35000.1"/>
    <property type="molecule type" value="Genomic_DNA"/>
</dbReference>
<accession>A0A4Z1C6Z6</accession>
<organism evidence="5 7">
    <name type="scientific">Paracoccus liaowanqingii</name>
    <dbReference type="NCBI Taxonomy" id="2560053"/>
    <lineage>
        <taxon>Bacteria</taxon>
        <taxon>Pseudomonadati</taxon>
        <taxon>Pseudomonadota</taxon>
        <taxon>Alphaproteobacteria</taxon>
        <taxon>Rhodobacterales</taxon>
        <taxon>Paracoccaceae</taxon>
        <taxon>Paracoccus</taxon>
    </lineage>
</organism>
<dbReference type="InterPro" id="IPR014036">
    <property type="entry name" value="DeoR-like_C"/>
</dbReference>
<gene>
    <name evidence="5" type="ORF">E4191_09970</name>
    <name evidence="6" type="ORF">E4L95_15475</name>
</gene>
<dbReference type="PANTHER" id="PTHR30363">
    <property type="entry name" value="HTH-TYPE TRANSCRIPTIONAL REGULATOR SRLR-RELATED"/>
    <property type="match status" value="1"/>
</dbReference>
<evidence type="ECO:0000256" key="3">
    <source>
        <dbReference type="ARBA" id="ARBA00023163"/>
    </source>
</evidence>
<dbReference type="GO" id="GO:0003677">
    <property type="term" value="F:DNA binding"/>
    <property type="evidence" value="ECO:0007669"/>
    <property type="project" value="UniProtKB-KW"/>
</dbReference>
<keyword evidence="1" id="KW-0805">Transcription regulation</keyword>
<dbReference type="SUPFAM" id="SSF100950">
    <property type="entry name" value="NagB/RpiA/CoA transferase-like"/>
    <property type="match status" value="1"/>
</dbReference>
<feature type="domain" description="HTH deoR-type" evidence="4">
    <location>
        <begin position="3"/>
        <end position="58"/>
    </location>
</feature>
<dbReference type="GO" id="GO:0003700">
    <property type="term" value="F:DNA-binding transcription factor activity"/>
    <property type="evidence" value="ECO:0007669"/>
    <property type="project" value="InterPro"/>
</dbReference>
<reference evidence="7 8" key="1">
    <citation type="submission" date="2019-03" db="EMBL/GenBank/DDBJ databases">
        <authorList>
            <person name="Li J."/>
        </authorList>
    </citation>
    <scope>NUCLEOTIDE SEQUENCE [LARGE SCALE GENOMIC DNA]</scope>
    <source>
        <strain evidence="7">2251</strain>
        <strain evidence="6 8">3058</strain>
    </source>
</reference>
<dbReference type="SMART" id="SM00420">
    <property type="entry name" value="HTH_DEOR"/>
    <property type="match status" value="1"/>
</dbReference>
<dbReference type="InterPro" id="IPR037171">
    <property type="entry name" value="NagB/RpiA_transferase-like"/>
</dbReference>
<protein>
    <submittedName>
        <fullName evidence="5">DeoR/GlpR transcriptional regulator</fullName>
    </submittedName>
</protein>
<evidence type="ECO:0000256" key="1">
    <source>
        <dbReference type="ARBA" id="ARBA00023015"/>
    </source>
</evidence>
<dbReference type="Pfam" id="PF00455">
    <property type="entry name" value="DeoRC"/>
    <property type="match status" value="1"/>
</dbReference>
<proteinExistence type="predicted"/>
<evidence type="ECO:0000313" key="6">
    <source>
        <dbReference type="EMBL" id="TGN54387.1"/>
    </source>
</evidence>
<dbReference type="Proteomes" id="UP000297972">
    <property type="component" value="Unassembled WGS sequence"/>
</dbReference>
<name>A0A4P7HMP5_9RHOB</name>
<accession>A0A4P7HMP5</accession>
<dbReference type="SMART" id="SM01134">
    <property type="entry name" value="DeoRC"/>
    <property type="match status" value="1"/>
</dbReference>
<dbReference type="AlphaFoldDB" id="A0A4P7HMP5"/>
<dbReference type="KEGG" id="plia:E4191_09970"/>
<dbReference type="Pfam" id="PF08220">
    <property type="entry name" value="HTH_DeoR"/>
    <property type="match status" value="1"/>
</dbReference>
<dbReference type="OrthoDB" id="9816363at2"/>
<evidence type="ECO:0000256" key="2">
    <source>
        <dbReference type="ARBA" id="ARBA00023125"/>
    </source>
</evidence>
<evidence type="ECO:0000259" key="4">
    <source>
        <dbReference type="PROSITE" id="PS51000"/>
    </source>
</evidence>
<evidence type="ECO:0000313" key="8">
    <source>
        <dbReference type="Proteomes" id="UP000297972"/>
    </source>
</evidence>
<evidence type="ECO:0000313" key="7">
    <source>
        <dbReference type="Proteomes" id="UP000296374"/>
    </source>
</evidence>
<dbReference type="InterPro" id="IPR036388">
    <property type="entry name" value="WH-like_DNA-bd_sf"/>
</dbReference>
<dbReference type="PROSITE" id="PS51000">
    <property type="entry name" value="HTH_DEOR_2"/>
    <property type="match status" value="1"/>
</dbReference>